<dbReference type="PROSITE" id="PS51898">
    <property type="entry name" value="TYR_RECOMBINASE"/>
    <property type="match status" value="1"/>
</dbReference>
<comment type="subcellular location">
    <subcellularLocation>
        <location evidence="1 9">Cytoplasm</location>
    </subcellularLocation>
</comment>
<feature type="active site" description="O-(3'-phospho-DNA)-tyrosine intermediate" evidence="9">
    <location>
        <position position="304"/>
    </location>
</feature>
<evidence type="ECO:0000256" key="8">
    <source>
        <dbReference type="ARBA" id="ARBA00023306"/>
    </source>
</evidence>
<dbReference type="InterPro" id="IPR050090">
    <property type="entry name" value="Tyrosine_recombinase_XerCD"/>
</dbReference>
<dbReference type="SUPFAM" id="SSF56349">
    <property type="entry name" value="DNA breaking-rejoining enzymes"/>
    <property type="match status" value="1"/>
</dbReference>
<evidence type="ECO:0000259" key="11">
    <source>
        <dbReference type="PROSITE" id="PS51900"/>
    </source>
</evidence>
<keyword evidence="3 9" id="KW-0132">Cell division</keyword>
<evidence type="ECO:0000259" key="10">
    <source>
        <dbReference type="PROSITE" id="PS51898"/>
    </source>
</evidence>
<feature type="domain" description="Tyr recombinase" evidence="10">
    <location>
        <begin position="128"/>
        <end position="317"/>
    </location>
</feature>
<dbReference type="PROSITE" id="PS51900">
    <property type="entry name" value="CB"/>
    <property type="match status" value="1"/>
</dbReference>
<evidence type="ECO:0000256" key="3">
    <source>
        <dbReference type="ARBA" id="ARBA00022618"/>
    </source>
</evidence>
<dbReference type="PANTHER" id="PTHR30349:SF77">
    <property type="entry name" value="TYROSINE RECOMBINASE XERC"/>
    <property type="match status" value="1"/>
</dbReference>
<comment type="caution">
    <text evidence="12">The sequence shown here is derived from an EMBL/GenBank/DDBJ whole genome shotgun (WGS) entry which is preliminary data.</text>
</comment>
<keyword evidence="13" id="KW-1185">Reference proteome</keyword>
<comment type="similarity">
    <text evidence="9">Belongs to the 'phage' integrase family. XerC subfamily.</text>
</comment>
<dbReference type="InterPro" id="IPR011010">
    <property type="entry name" value="DNA_brk_join_enz"/>
</dbReference>
<evidence type="ECO:0000256" key="5">
    <source>
        <dbReference type="ARBA" id="ARBA00022908"/>
    </source>
</evidence>
<dbReference type="EMBL" id="JBGGTQ010000010">
    <property type="protein sequence ID" value="MEZ0494258.1"/>
    <property type="molecule type" value="Genomic_DNA"/>
</dbReference>
<comment type="function">
    <text evidence="9">Site-specific tyrosine recombinase, which acts by catalyzing the cutting and rejoining of the recombining DNA molecules. The XerC-XerD complex is essential to convert dimers of the bacterial chromosome into monomers to permit their segregation at cell division. It also contributes to the segregational stability of plasmids.</text>
</comment>
<dbReference type="RefSeq" id="WP_370720490.1">
    <property type="nucleotide sequence ID" value="NZ_JBGGTQ010000010.1"/>
</dbReference>
<feature type="domain" description="Core-binding (CB)" evidence="11">
    <location>
        <begin position="18"/>
        <end position="106"/>
    </location>
</feature>
<evidence type="ECO:0000313" key="12">
    <source>
        <dbReference type="EMBL" id="MEZ0494258.1"/>
    </source>
</evidence>
<evidence type="ECO:0000256" key="7">
    <source>
        <dbReference type="ARBA" id="ARBA00023172"/>
    </source>
</evidence>
<dbReference type="Pfam" id="PF00589">
    <property type="entry name" value="Phage_integrase"/>
    <property type="match status" value="1"/>
</dbReference>
<gene>
    <name evidence="9" type="primary">xerC</name>
    <name evidence="12" type="ORF">AB2L28_18635</name>
</gene>
<evidence type="ECO:0000256" key="9">
    <source>
        <dbReference type="HAMAP-Rule" id="MF_01808"/>
    </source>
</evidence>
<dbReference type="CDD" id="cd00798">
    <property type="entry name" value="INT_XerDC_C"/>
    <property type="match status" value="1"/>
</dbReference>
<dbReference type="InterPro" id="IPR023009">
    <property type="entry name" value="Tyrosine_recombinase_XerC/XerD"/>
</dbReference>
<dbReference type="Gene3D" id="1.10.150.130">
    <property type="match status" value="1"/>
</dbReference>
<dbReference type="InterPro" id="IPR044068">
    <property type="entry name" value="CB"/>
</dbReference>
<sequence length="323" mass="34939">MGAETTGASHERTERRGEDLQQLLTAFATHLRAERNRSEHTVRAYCADVRDLLRTVLPGAEDGVLDLGLLGLPDLRAWQTGAAAGHQRSTLARRAAAARTFTAWAHRTGRLAAQDPGLRLQAPRRSRDLPRVLAQSQVQAALEPAVAARADARADPQDLRDGALLELLYATGCRVAEVVGLDVGDLDFGHRQVRVLGKGNRERVVPFGDPAARALQAWLQRGRPALVGPASAEAVFLGVRGGRIDQRQVRTVVNRAVAAVPGAPHTSPHGLRHAAATHMLDGRADLRSVQELLGHATLSTTQIYTHVSVERLRSSHRQAHPRA</sequence>
<dbReference type="InterPro" id="IPR010998">
    <property type="entry name" value="Integrase_recombinase_N"/>
</dbReference>
<keyword evidence="7 9" id="KW-0233">DNA recombination</keyword>
<evidence type="ECO:0000256" key="4">
    <source>
        <dbReference type="ARBA" id="ARBA00022829"/>
    </source>
</evidence>
<dbReference type="Proteomes" id="UP001566476">
    <property type="component" value="Unassembled WGS sequence"/>
</dbReference>
<proteinExistence type="inferred from homology"/>
<accession>A0ABV4I6D9</accession>
<dbReference type="InterPro" id="IPR004107">
    <property type="entry name" value="Integrase_SAM-like_N"/>
</dbReference>
<keyword evidence="6 9" id="KW-0238">DNA-binding</keyword>
<dbReference type="InterPro" id="IPR002104">
    <property type="entry name" value="Integrase_catalytic"/>
</dbReference>
<keyword evidence="4 9" id="KW-0159">Chromosome partition</keyword>
<dbReference type="Pfam" id="PF02899">
    <property type="entry name" value="Phage_int_SAM_1"/>
    <property type="match status" value="1"/>
</dbReference>
<name>A0ABV4I6D9_9ACTN</name>
<dbReference type="SUPFAM" id="SSF47823">
    <property type="entry name" value="lambda integrase-like, N-terminal domain"/>
    <property type="match status" value="1"/>
</dbReference>
<feature type="active site" evidence="9">
    <location>
        <position position="272"/>
    </location>
</feature>
<evidence type="ECO:0000313" key="13">
    <source>
        <dbReference type="Proteomes" id="UP001566476"/>
    </source>
</evidence>
<dbReference type="PANTHER" id="PTHR30349">
    <property type="entry name" value="PHAGE INTEGRASE-RELATED"/>
    <property type="match status" value="1"/>
</dbReference>
<organism evidence="12 13">
    <name type="scientific">Kineococcus mangrovi</name>
    <dbReference type="NCBI Taxonomy" id="1660183"/>
    <lineage>
        <taxon>Bacteria</taxon>
        <taxon>Bacillati</taxon>
        <taxon>Actinomycetota</taxon>
        <taxon>Actinomycetes</taxon>
        <taxon>Kineosporiales</taxon>
        <taxon>Kineosporiaceae</taxon>
        <taxon>Kineococcus</taxon>
    </lineage>
</organism>
<reference evidence="12 13" key="1">
    <citation type="submission" date="2024-07" db="EMBL/GenBank/DDBJ databases">
        <authorList>
            <person name="Thanompreechachai J."/>
            <person name="Duangmal K."/>
        </authorList>
    </citation>
    <scope>NUCLEOTIDE SEQUENCE [LARGE SCALE GENOMIC DNA]</scope>
    <source>
        <strain evidence="12 13">TBRC 1896</strain>
    </source>
</reference>
<evidence type="ECO:0000256" key="6">
    <source>
        <dbReference type="ARBA" id="ARBA00023125"/>
    </source>
</evidence>
<dbReference type="HAMAP" id="MF_01808">
    <property type="entry name" value="Recomb_XerC_XerD"/>
    <property type="match status" value="1"/>
</dbReference>
<feature type="active site" evidence="9">
    <location>
        <position position="174"/>
    </location>
</feature>
<feature type="active site" evidence="9">
    <location>
        <position position="198"/>
    </location>
</feature>
<dbReference type="InterPro" id="IPR013762">
    <property type="entry name" value="Integrase-like_cat_sf"/>
</dbReference>
<keyword evidence="8 9" id="KW-0131">Cell cycle</keyword>
<comment type="subunit">
    <text evidence="9">Forms a cyclic heterotetrameric complex composed of two molecules of XerC and two molecules of XerD.</text>
</comment>
<dbReference type="Gene3D" id="1.10.443.10">
    <property type="entry name" value="Intergrase catalytic core"/>
    <property type="match status" value="1"/>
</dbReference>
<protein>
    <recommendedName>
        <fullName evidence="9">Tyrosine recombinase XerC</fullName>
    </recommendedName>
</protein>
<evidence type="ECO:0000256" key="2">
    <source>
        <dbReference type="ARBA" id="ARBA00022490"/>
    </source>
</evidence>
<keyword evidence="2 9" id="KW-0963">Cytoplasm</keyword>
<feature type="active site" evidence="9">
    <location>
        <position position="269"/>
    </location>
</feature>
<evidence type="ECO:0000256" key="1">
    <source>
        <dbReference type="ARBA" id="ARBA00004496"/>
    </source>
</evidence>
<feature type="active site" evidence="9">
    <location>
        <position position="295"/>
    </location>
</feature>
<keyword evidence="5 9" id="KW-0229">DNA integration</keyword>